<evidence type="ECO:0000313" key="8">
    <source>
        <dbReference type="EMBL" id="CEL56363.1"/>
    </source>
</evidence>
<evidence type="ECO:0000256" key="4">
    <source>
        <dbReference type="ARBA" id="ARBA00022989"/>
    </source>
</evidence>
<dbReference type="Proteomes" id="UP000059188">
    <property type="component" value="Unassembled WGS sequence"/>
</dbReference>
<comment type="similarity">
    <text evidence="2 6">Belongs to the DP1 family.</text>
</comment>
<evidence type="ECO:0000256" key="1">
    <source>
        <dbReference type="ARBA" id="ARBA00004141"/>
    </source>
</evidence>
<protein>
    <recommendedName>
        <fullName evidence="6">Protein YOP1</fullName>
    </recommendedName>
</protein>
<sequence length="253" mass="27800">MSTPNYPEHPYDSNATAQAPISPPGNNTTTNDAKLRAQAEVQDKTQMAQEKAQMAQEKARQLGSQMANHPAVQQAQASAADYHARADKALSQYPAMNTLEQRTGVPKTYLAAGGAALMFLLISVNALAAPASNLVGWGLPAYMSMRAIETQSGRDDVQWLTYWVIFGFLTYIESFALRIVLYYVPWYFALKTVFVLWLQLPQFKGAATMYHAAIRPSIDRARVQATSPTTRYPATTNTQPAPTGFAVGADRVY</sequence>
<evidence type="ECO:0000256" key="6">
    <source>
        <dbReference type="RuleBase" id="RU362006"/>
    </source>
</evidence>
<dbReference type="Pfam" id="PF03134">
    <property type="entry name" value="TB2_DP1_HVA22"/>
    <property type="match status" value="1"/>
</dbReference>
<keyword evidence="4 6" id="KW-1133">Transmembrane helix</keyword>
<dbReference type="STRING" id="1108050.A0A0B7FJE3"/>
<dbReference type="GO" id="GO:0016020">
    <property type="term" value="C:membrane"/>
    <property type="evidence" value="ECO:0007669"/>
    <property type="project" value="UniProtKB-SubCell"/>
</dbReference>
<feature type="compositionally biased region" description="Polar residues" evidence="7">
    <location>
        <begin position="13"/>
        <end position="32"/>
    </location>
</feature>
<dbReference type="EMBL" id="LN679121">
    <property type="protein sequence ID" value="CEL56363.1"/>
    <property type="molecule type" value="Genomic_DNA"/>
</dbReference>
<dbReference type="OrthoDB" id="10009287at2759"/>
<dbReference type="AlphaFoldDB" id="A0A0B7FJE3"/>
<keyword evidence="5 6" id="KW-0472">Membrane</keyword>
<feature type="transmembrane region" description="Helical" evidence="6">
    <location>
        <begin position="109"/>
        <end position="139"/>
    </location>
</feature>
<proteinExistence type="inferred from homology"/>
<reference evidence="8 9" key="1">
    <citation type="submission" date="2014-11" db="EMBL/GenBank/DDBJ databases">
        <authorList>
            <person name="Wibberg Daniel"/>
        </authorList>
    </citation>
    <scope>NUCLEOTIDE SEQUENCE [LARGE SCALE GENOMIC DNA]</scope>
    <source>
        <strain evidence="8">Rhizoctonia solani AG1-IB 7/3/14</strain>
    </source>
</reference>
<evidence type="ECO:0000256" key="5">
    <source>
        <dbReference type="ARBA" id="ARBA00023136"/>
    </source>
</evidence>
<evidence type="ECO:0000256" key="2">
    <source>
        <dbReference type="ARBA" id="ARBA00008573"/>
    </source>
</evidence>
<keyword evidence="9" id="KW-1185">Reference proteome</keyword>
<feature type="region of interest" description="Disordered" evidence="7">
    <location>
        <begin position="1"/>
        <end position="32"/>
    </location>
</feature>
<keyword evidence="3 6" id="KW-0812">Transmembrane</keyword>
<dbReference type="InterPro" id="IPR004345">
    <property type="entry name" value="TB2_DP1_HVA22"/>
</dbReference>
<dbReference type="PANTHER" id="PTHR12300:SF161">
    <property type="entry name" value="RECEPTOR EXPRESSION-ENHANCING PROTEIN"/>
    <property type="match status" value="1"/>
</dbReference>
<comment type="caution">
    <text evidence="6">Lacks conserved residue(s) required for the propagation of feature annotation.</text>
</comment>
<evidence type="ECO:0000313" key="9">
    <source>
        <dbReference type="Proteomes" id="UP000059188"/>
    </source>
</evidence>
<organism evidence="8 9">
    <name type="scientific">Thanatephorus cucumeris (strain AG1-IB / isolate 7/3/14)</name>
    <name type="common">Lettuce bottom rot fungus</name>
    <name type="synonym">Rhizoctonia solani</name>
    <dbReference type="NCBI Taxonomy" id="1108050"/>
    <lineage>
        <taxon>Eukaryota</taxon>
        <taxon>Fungi</taxon>
        <taxon>Dikarya</taxon>
        <taxon>Basidiomycota</taxon>
        <taxon>Agaricomycotina</taxon>
        <taxon>Agaricomycetes</taxon>
        <taxon>Cantharellales</taxon>
        <taxon>Ceratobasidiaceae</taxon>
        <taxon>Rhizoctonia</taxon>
        <taxon>Rhizoctonia solani AG-1</taxon>
    </lineage>
</organism>
<dbReference type="PANTHER" id="PTHR12300">
    <property type="entry name" value="HVA22-LIKE PROTEINS"/>
    <property type="match status" value="1"/>
</dbReference>
<name>A0A0B7FJE3_THACB</name>
<gene>
    <name evidence="8" type="ORF">RSOLAG1IB_07749</name>
</gene>
<feature type="compositionally biased region" description="Polar residues" evidence="7">
    <location>
        <begin position="229"/>
        <end position="241"/>
    </location>
</feature>
<feature type="transmembrane region" description="Helical" evidence="6">
    <location>
        <begin position="159"/>
        <end position="184"/>
    </location>
</feature>
<accession>A0A0B7FJE3</accession>
<evidence type="ECO:0000256" key="7">
    <source>
        <dbReference type="SAM" id="MobiDB-lite"/>
    </source>
</evidence>
<feature type="region of interest" description="Disordered" evidence="7">
    <location>
        <begin position="229"/>
        <end position="253"/>
    </location>
</feature>
<comment type="subcellular location">
    <subcellularLocation>
        <location evidence="1 6">Membrane</location>
        <topology evidence="1 6">Multi-pass membrane protein</topology>
    </subcellularLocation>
</comment>
<evidence type="ECO:0000256" key="3">
    <source>
        <dbReference type="ARBA" id="ARBA00022692"/>
    </source>
</evidence>